<reference evidence="3" key="1">
    <citation type="submission" date="2021-02" db="EMBL/GenBank/DDBJ databases">
        <authorList>
            <person name="Nowell W R."/>
        </authorList>
    </citation>
    <scope>NUCLEOTIDE SEQUENCE</scope>
</reference>
<accession>A0A816CFG5</accession>
<gene>
    <name evidence="3" type="ORF">GPM918_LOCUS43828</name>
    <name evidence="4" type="ORF">SRO942_LOCUS45450</name>
</gene>
<sequence>MKQTATLRTESGDSDPAEIGRGVRQGCLLSPLLFSIYAEMMMIEAMEGVEEGVRVGGELRKDVKFADDHGMVAETKESLQ</sequence>
<feature type="domain" description="Reverse transcriptase" evidence="2">
    <location>
        <begin position="1"/>
        <end position="80"/>
    </location>
</feature>
<evidence type="ECO:0000256" key="1">
    <source>
        <dbReference type="SAM" id="MobiDB-lite"/>
    </source>
</evidence>
<evidence type="ECO:0000313" key="4">
    <source>
        <dbReference type="EMBL" id="CAF4513991.1"/>
    </source>
</evidence>
<evidence type="ECO:0000313" key="3">
    <source>
        <dbReference type="EMBL" id="CAF1622602.1"/>
    </source>
</evidence>
<dbReference type="AlphaFoldDB" id="A0A816CFG5"/>
<dbReference type="PANTHER" id="PTHR47027">
    <property type="entry name" value="REVERSE TRANSCRIPTASE DOMAIN-CONTAINING PROTEIN"/>
    <property type="match status" value="1"/>
</dbReference>
<dbReference type="OrthoDB" id="6780181at2759"/>
<dbReference type="Proteomes" id="UP000663829">
    <property type="component" value="Unassembled WGS sequence"/>
</dbReference>
<keyword evidence="5" id="KW-1185">Reference proteome</keyword>
<feature type="non-terminal residue" evidence="3">
    <location>
        <position position="80"/>
    </location>
</feature>
<evidence type="ECO:0000313" key="5">
    <source>
        <dbReference type="Proteomes" id="UP000663829"/>
    </source>
</evidence>
<name>A0A816CFG5_9BILA</name>
<organism evidence="3 5">
    <name type="scientific">Didymodactylos carnosus</name>
    <dbReference type="NCBI Taxonomy" id="1234261"/>
    <lineage>
        <taxon>Eukaryota</taxon>
        <taxon>Metazoa</taxon>
        <taxon>Spiralia</taxon>
        <taxon>Gnathifera</taxon>
        <taxon>Rotifera</taxon>
        <taxon>Eurotatoria</taxon>
        <taxon>Bdelloidea</taxon>
        <taxon>Philodinida</taxon>
        <taxon>Philodinidae</taxon>
        <taxon>Didymodactylos</taxon>
    </lineage>
</organism>
<protein>
    <recommendedName>
        <fullName evidence="2">Reverse transcriptase domain-containing protein</fullName>
    </recommendedName>
</protein>
<dbReference type="EMBL" id="CAJNOQ010041140">
    <property type="protein sequence ID" value="CAF1622602.1"/>
    <property type="molecule type" value="Genomic_DNA"/>
</dbReference>
<feature type="region of interest" description="Disordered" evidence="1">
    <location>
        <begin position="1"/>
        <end position="21"/>
    </location>
</feature>
<comment type="caution">
    <text evidence="3">The sequence shown here is derived from an EMBL/GenBank/DDBJ whole genome shotgun (WGS) entry which is preliminary data.</text>
</comment>
<dbReference type="PANTHER" id="PTHR47027:SF8">
    <property type="entry name" value="RIBONUCLEASE H"/>
    <property type="match status" value="1"/>
</dbReference>
<dbReference type="Proteomes" id="UP000681722">
    <property type="component" value="Unassembled WGS sequence"/>
</dbReference>
<evidence type="ECO:0000259" key="2">
    <source>
        <dbReference type="PROSITE" id="PS50878"/>
    </source>
</evidence>
<dbReference type="InterPro" id="IPR000477">
    <property type="entry name" value="RT_dom"/>
</dbReference>
<dbReference type="PROSITE" id="PS50878">
    <property type="entry name" value="RT_POL"/>
    <property type="match status" value="1"/>
</dbReference>
<dbReference type="EMBL" id="CAJOBC010108403">
    <property type="protein sequence ID" value="CAF4513991.1"/>
    <property type="molecule type" value="Genomic_DNA"/>
</dbReference>
<proteinExistence type="predicted"/>